<sequence length="129" mass="13413">MTTPLNPGARALAAAFAVSGTIHLVRPGVFEPIIPTPLRAWDTELVVLSGVAELLCAGGLALPATRRAAAVGSVALLVAVLPANAQMALDRTRRARRRPTPARVAVAAATWVRLPLQWPMVRAAARAGA</sequence>
<dbReference type="PANTHER" id="PTHR36974:SF1">
    <property type="entry name" value="DOXX FAMILY MEMBRANE PROTEIN"/>
    <property type="match status" value="1"/>
</dbReference>
<proteinExistence type="predicted"/>
<dbReference type="STRING" id="478801.Ksed_07620"/>
<dbReference type="Proteomes" id="UP000006666">
    <property type="component" value="Chromosome"/>
</dbReference>
<reference evidence="1 2" key="1">
    <citation type="journal article" date="2009" name="Stand. Genomic Sci.">
        <title>Complete genome sequence of Kytococcus sedentarius type strain (541).</title>
        <authorList>
            <person name="Sims D."/>
            <person name="Brettin T."/>
            <person name="Detter J.C."/>
            <person name="Han C."/>
            <person name="Lapidus A."/>
            <person name="Copeland A."/>
            <person name="Glavina Del Rio T."/>
            <person name="Nolan M."/>
            <person name="Chen F."/>
            <person name="Lucas S."/>
            <person name="Tice H."/>
            <person name="Cheng J.F."/>
            <person name="Bruce D."/>
            <person name="Goodwin L."/>
            <person name="Pitluck S."/>
            <person name="Ovchinnikova G."/>
            <person name="Pati A."/>
            <person name="Ivanova N."/>
            <person name="Mavrommatis K."/>
            <person name="Chen A."/>
            <person name="Palaniappan K."/>
            <person name="D'haeseleer P."/>
            <person name="Chain P."/>
            <person name="Bristow J."/>
            <person name="Eisen J.A."/>
            <person name="Markowitz V."/>
            <person name="Hugenholtz P."/>
            <person name="Schneider S."/>
            <person name="Goker M."/>
            <person name="Pukall R."/>
            <person name="Kyrpides N.C."/>
            <person name="Klenk H.P."/>
        </authorList>
    </citation>
    <scope>NUCLEOTIDE SEQUENCE [LARGE SCALE GENOMIC DNA]</scope>
    <source>
        <strain evidence="2">ATCC 14392 / DSM 20547 / JCM 11482 / CCUG 33030 / NBRC 15357 / NCTC 11040 / CCM 314 / 541</strain>
    </source>
</reference>
<accession>C7NEZ4</accession>
<organism evidence="1 2">
    <name type="scientific">Kytococcus sedentarius (strain ATCC 14392 / DSM 20547 / JCM 11482 / CCUG 33030 / NBRC 15357 / NCTC 11040 / CCM 314 / 541)</name>
    <name type="common">Micrococcus sedentarius</name>
    <dbReference type="NCBI Taxonomy" id="478801"/>
    <lineage>
        <taxon>Bacteria</taxon>
        <taxon>Bacillati</taxon>
        <taxon>Actinomycetota</taxon>
        <taxon>Actinomycetes</taxon>
        <taxon>Micrococcales</taxon>
        <taxon>Kytococcaceae</taxon>
        <taxon>Kytococcus</taxon>
    </lineage>
</organism>
<dbReference type="EMBL" id="CP001686">
    <property type="protein sequence ID" value="ACV05818.1"/>
    <property type="molecule type" value="Genomic_DNA"/>
</dbReference>
<dbReference type="RefSeq" id="WP_012802233.1">
    <property type="nucleotide sequence ID" value="NC_013169.1"/>
</dbReference>
<dbReference type="eggNOG" id="COG4270">
    <property type="taxonomic scope" value="Bacteria"/>
</dbReference>
<keyword evidence="2" id="KW-1185">Reference proteome</keyword>
<gene>
    <name evidence="1" type="ordered locus">Ksed_07620</name>
</gene>
<dbReference type="PANTHER" id="PTHR36974">
    <property type="entry name" value="MEMBRANE PROTEIN-RELATED"/>
    <property type="match status" value="1"/>
</dbReference>
<evidence type="ECO:0000313" key="2">
    <source>
        <dbReference type="Proteomes" id="UP000006666"/>
    </source>
</evidence>
<dbReference type="HOGENOM" id="CLU_128738_1_1_11"/>
<dbReference type="KEGG" id="kse:Ksed_07620"/>
<dbReference type="AlphaFoldDB" id="C7NEZ4"/>
<evidence type="ECO:0008006" key="3">
    <source>
        <dbReference type="Google" id="ProtNLM"/>
    </source>
</evidence>
<protein>
    <recommendedName>
        <fullName evidence="3">DoxX protein</fullName>
    </recommendedName>
</protein>
<name>C7NEZ4_KYTSD</name>
<evidence type="ECO:0000313" key="1">
    <source>
        <dbReference type="EMBL" id="ACV05818.1"/>
    </source>
</evidence>